<dbReference type="GO" id="GO:0003924">
    <property type="term" value="F:GTPase activity"/>
    <property type="evidence" value="ECO:0007669"/>
    <property type="project" value="InterPro"/>
</dbReference>
<dbReference type="SMART" id="SM00176">
    <property type="entry name" value="RAN"/>
    <property type="match status" value="1"/>
</dbReference>
<proteinExistence type="predicted"/>
<evidence type="ECO:0000313" key="2">
    <source>
        <dbReference type="EMBL" id="EGR27830.1"/>
    </source>
</evidence>
<feature type="non-terminal residue" evidence="2">
    <location>
        <position position="190"/>
    </location>
</feature>
<dbReference type="EMBL" id="GL984316">
    <property type="protein sequence ID" value="EGR27830.1"/>
    <property type="molecule type" value="Genomic_DNA"/>
</dbReference>
<dbReference type="GeneID" id="14903904"/>
<dbReference type="PROSITE" id="PS51419">
    <property type="entry name" value="RAB"/>
    <property type="match status" value="1"/>
</dbReference>
<dbReference type="PROSITE" id="PS51421">
    <property type="entry name" value="RAS"/>
    <property type="match status" value="1"/>
</dbReference>
<dbReference type="InterPro" id="IPR001806">
    <property type="entry name" value="Small_GTPase"/>
</dbReference>
<dbReference type="SMART" id="SM00174">
    <property type="entry name" value="RHO"/>
    <property type="match status" value="1"/>
</dbReference>
<dbReference type="InParanoid" id="G0R3X5"/>
<dbReference type="NCBIfam" id="TIGR00231">
    <property type="entry name" value="small_GTP"/>
    <property type="match status" value="1"/>
</dbReference>
<organism evidence="2 3">
    <name type="scientific">Ichthyophthirius multifiliis</name>
    <name type="common">White spot disease agent</name>
    <name type="synonym">Ich</name>
    <dbReference type="NCBI Taxonomy" id="5932"/>
    <lineage>
        <taxon>Eukaryota</taxon>
        <taxon>Sar</taxon>
        <taxon>Alveolata</taxon>
        <taxon>Ciliophora</taxon>
        <taxon>Intramacronucleata</taxon>
        <taxon>Oligohymenophorea</taxon>
        <taxon>Hymenostomatida</taxon>
        <taxon>Ophryoglenina</taxon>
        <taxon>Ichthyophthirius</taxon>
    </lineage>
</organism>
<name>G0R3X5_ICHMU</name>
<dbReference type="Proteomes" id="UP000008983">
    <property type="component" value="Unassembled WGS sequence"/>
</dbReference>
<dbReference type="GO" id="GO:0005525">
    <property type="term" value="F:GTP binding"/>
    <property type="evidence" value="ECO:0007669"/>
    <property type="project" value="InterPro"/>
</dbReference>
<dbReference type="InterPro" id="IPR005225">
    <property type="entry name" value="Small_GTP-bd"/>
</dbReference>
<dbReference type="STRING" id="857967.G0R3X5"/>
<dbReference type="PRINTS" id="PR00449">
    <property type="entry name" value="RASTRNSFRMNG"/>
</dbReference>
<keyword evidence="1" id="KW-0547">Nucleotide-binding</keyword>
<dbReference type="InterPro" id="IPR027417">
    <property type="entry name" value="P-loop_NTPase"/>
</dbReference>
<dbReference type="AlphaFoldDB" id="G0R3X5"/>
<keyword evidence="3" id="KW-1185">Reference proteome</keyword>
<evidence type="ECO:0000256" key="1">
    <source>
        <dbReference type="ARBA" id="ARBA00022741"/>
    </source>
</evidence>
<dbReference type="SMART" id="SM00173">
    <property type="entry name" value="RAS"/>
    <property type="match status" value="1"/>
</dbReference>
<dbReference type="Pfam" id="PF00071">
    <property type="entry name" value="Ras"/>
    <property type="match status" value="1"/>
</dbReference>
<dbReference type="PROSITE" id="PS51420">
    <property type="entry name" value="RHO"/>
    <property type="match status" value="1"/>
</dbReference>
<dbReference type="PANTHER" id="PTHR47978">
    <property type="match status" value="1"/>
</dbReference>
<dbReference type="OrthoDB" id="63533at2759"/>
<gene>
    <name evidence="2" type="ORF">IMG5_188140</name>
</gene>
<accession>G0R3X5</accession>
<dbReference type="FunFam" id="3.40.50.300:FF:000808">
    <property type="entry name" value="Small GTP-binding protein, putative"/>
    <property type="match status" value="1"/>
</dbReference>
<dbReference type="Gene3D" id="3.40.50.300">
    <property type="entry name" value="P-loop containing nucleotide triphosphate hydrolases"/>
    <property type="match status" value="1"/>
</dbReference>
<dbReference type="RefSeq" id="XP_004027175.1">
    <property type="nucleotide sequence ID" value="XM_004027126.1"/>
</dbReference>
<dbReference type="SUPFAM" id="SSF52540">
    <property type="entry name" value="P-loop containing nucleoside triphosphate hydrolases"/>
    <property type="match status" value="1"/>
</dbReference>
<evidence type="ECO:0000313" key="3">
    <source>
        <dbReference type="Proteomes" id="UP000008983"/>
    </source>
</evidence>
<dbReference type="SMART" id="SM00175">
    <property type="entry name" value="RAB"/>
    <property type="match status" value="1"/>
</dbReference>
<dbReference type="OMA" id="NDEQHRN"/>
<sequence length="190" mass="21662">MNNKKNLQKIVIVGEGRVGKTSITLRYCQDQFSEDQESTINAFYLEKSINLQNSDEVVNIAIWDTAGQEKFRAIVPTYYHDAVCAILVYDITIKESFDKVKSWIKELQECTDRSKLIVCIAGNKGDLENQRQITKQSAEDYAKQVGAKHFTTSAKANLGINEMFQFIADEIQRQGFNLQKQNKGRLKLAE</sequence>
<reference evidence="2 3" key="1">
    <citation type="submission" date="2011-07" db="EMBL/GenBank/DDBJ databases">
        <authorList>
            <person name="Coyne R."/>
            <person name="Brami D."/>
            <person name="Johnson J."/>
            <person name="Hostetler J."/>
            <person name="Hannick L."/>
            <person name="Clark T."/>
            <person name="Cassidy-Hanley D."/>
            <person name="Inman J."/>
        </authorList>
    </citation>
    <scope>NUCLEOTIDE SEQUENCE [LARGE SCALE GENOMIC DNA]</scope>
    <source>
        <strain evidence="2 3">G5</strain>
    </source>
</reference>
<protein>
    <submittedName>
        <fullName evidence="2">Ras oncogene family protein, putative</fullName>
    </submittedName>
</protein>
<dbReference type="eggNOG" id="KOG0088">
    <property type="taxonomic scope" value="Eukaryota"/>
</dbReference>